<evidence type="ECO:0000256" key="1">
    <source>
        <dbReference type="SAM" id="MobiDB-lite"/>
    </source>
</evidence>
<dbReference type="AlphaFoldDB" id="A0A1R4JH42"/>
<dbReference type="EMBL" id="FUKR01000040">
    <property type="protein sequence ID" value="SJN31400.1"/>
    <property type="molecule type" value="Genomic_DNA"/>
</dbReference>
<keyword evidence="3" id="KW-1185">Reference proteome</keyword>
<evidence type="ECO:0000313" key="3">
    <source>
        <dbReference type="Proteomes" id="UP000196778"/>
    </source>
</evidence>
<accession>A0A1R4JH42</accession>
<feature type="region of interest" description="Disordered" evidence="1">
    <location>
        <begin position="1"/>
        <end position="35"/>
    </location>
</feature>
<feature type="compositionally biased region" description="Polar residues" evidence="1">
    <location>
        <begin position="11"/>
        <end position="20"/>
    </location>
</feature>
<organism evidence="2 3">
    <name type="scientific">Mycetocola reblochoni REB411</name>
    <dbReference type="NCBI Taxonomy" id="1255698"/>
    <lineage>
        <taxon>Bacteria</taxon>
        <taxon>Bacillati</taxon>
        <taxon>Actinomycetota</taxon>
        <taxon>Actinomycetes</taxon>
        <taxon>Micrococcales</taxon>
        <taxon>Microbacteriaceae</taxon>
        <taxon>Mycetocola</taxon>
    </lineage>
</organism>
<protein>
    <submittedName>
        <fullName evidence="2">Uncharacterized protein</fullName>
    </submittedName>
</protein>
<name>A0A1R4JH42_9MICO</name>
<reference evidence="3" key="1">
    <citation type="submission" date="2017-02" db="EMBL/GenBank/DDBJ databases">
        <authorList>
            <person name="Dridi B."/>
        </authorList>
    </citation>
    <scope>NUCLEOTIDE SEQUENCE [LARGE SCALE GENOMIC DNA]</scope>
    <source>
        <strain evidence="3">EB411</strain>
    </source>
</reference>
<dbReference type="RefSeq" id="WP_179205253.1">
    <property type="nucleotide sequence ID" value="NZ_FUKR01000040.1"/>
</dbReference>
<proteinExistence type="predicted"/>
<sequence length="54" mass="5680">MSTPHLIPSPAATTRCWSSRGSEHHTDASSRPPIGLLLQDGVLAAHSRHSGTHG</sequence>
<evidence type="ECO:0000313" key="2">
    <source>
        <dbReference type="EMBL" id="SJN31400.1"/>
    </source>
</evidence>
<gene>
    <name evidence="2" type="ORF">FM119_07535</name>
</gene>
<dbReference type="Proteomes" id="UP000196778">
    <property type="component" value="Unassembled WGS sequence"/>
</dbReference>